<dbReference type="Gene3D" id="2.60.120.380">
    <property type="match status" value="4"/>
</dbReference>
<accession>A0A926UR97</accession>
<feature type="region of interest" description="Disordered" evidence="1">
    <location>
        <begin position="395"/>
        <end position="416"/>
    </location>
</feature>
<dbReference type="RefSeq" id="WP_190350155.1">
    <property type="nucleotide sequence ID" value="NZ_JACJPY010000013.1"/>
</dbReference>
<protein>
    <submittedName>
        <fullName evidence="3">DUF4114 domain-containing protein</fullName>
    </submittedName>
</protein>
<dbReference type="Pfam" id="PF03415">
    <property type="entry name" value="Peptidase_C11"/>
    <property type="match status" value="1"/>
</dbReference>
<dbReference type="Gene3D" id="3.40.50.11970">
    <property type="match status" value="1"/>
</dbReference>
<dbReference type="EMBL" id="JACJPY010000013">
    <property type="protein sequence ID" value="MBD2149784.1"/>
    <property type="molecule type" value="Genomic_DNA"/>
</dbReference>
<dbReference type="SUPFAM" id="SSF89260">
    <property type="entry name" value="Collagen-binding domain"/>
    <property type="match status" value="1"/>
</dbReference>
<name>A0A926UR97_9CYAN</name>
<organism evidence="3 4">
    <name type="scientific">Pseudanabaena cinerea FACHB-1277</name>
    <dbReference type="NCBI Taxonomy" id="2949581"/>
    <lineage>
        <taxon>Bacteria</taxon>
        <taxon>Bacillati</taxon>
        <taxon>Cyanobacteriota</taxon>
        <taxon>Cyanophyceae</taxon>
        <taxon>Pseudanabaenales</taxon>
        <taxon>Pseudanabaenaceae</taxon>
        <taxon>Pseudanabaena</taxon>
        <taxon>Pseudanabaena cinerea</taxon>
    </lineage>
</organism>
<gene>
    <name evidence="3" type="ORF">H6F44_06540</name>
</gene>
<dbReference type="PANTHER" id="PTHR37835">
    <property type="entry name" value="ALPHA-CLOSTRIPAIN"/>
    <property type="match status" value="1"/>
</dbReference>
<comment type="caution">
    <text evidence="3">The sequence shown here is derived from an EMBL/GenBank/DDBJ whole genome shotgun (WGS) entry which is preliminary data.</text>
</comment>
<dbReference type="InterPro" id="IPR025193">
    <property type="entry name" value="DUF4114"/>
</dbReference>
<evidence type="ECO:0000259" key="2">
    <source>
        <dbReference type="Pfam" id="PF13448"/>
    </source>
</evidence>
<evidence type="ECO:0000313" key="4">
    <source>
        <dbReference type="Proteomes" id="UP000631421"/>
    </source>
</evidence>
<dbReference type="PANTHER" id="PTHR37835:SF1">
    <property type="entry name" value="ALPHA-CLOSTRIPAIN"/>
    <property type="match status" value="1"/>
</dbReference>
<reference evidence="3 4" key="1">
    <citation type="journal article" date="2015" name="ISME J.">
        <title>Draft Genome Sequence of Streptomyces incarnatus NRRL8089, which Produces the Nucleoside Antibiotic Sinefungin.</title>
        <authorList>
            <person name="Oshima K."/>
            <person name="Hattori M."/>
            <person name="Shimizu H."/>
            <person name="Fukuda K."/>
            <person name="Nemoto M."/>
            <person name="Inagaki K."/>
            <person name="Tamura T."/>
        </authorList>
    </citation>
    <scope>NUCLEOTIDE SEQUENCE [LARGE SCALE GENOMIC DNA]</scope>
    <source>
        <strain evidence="3 4">FACHB-1277</strain>
    </source>
</reference>
<proteinExistence type="predicted"/>
<keyword evidence="4" id="KW-1185">Reference proteome</keyword>
<feature type="domain" description="DUF4114" evidence="2">
    <location>
        <begin position="1226"/>
        <end position="1293"/>
    </location>
</feature>
<evidence type="ECO:0000313" key="3">
    <source>
        <dbReference type="EMBL" id="MBD2149784.1"/>
    </source>
</evidence>
<evidence type="ECO:0000256" key="1">
    <source>
        <dbReference type="SAM" id="MobiDB-lite"/>
    </source>
</evidence>
<feature type="compositionally biased region" description="Basic and acidic residues" evidence="1">
    <location>
        <begin position="400"/>
        <end position="410"/>
    </location>
</feature>
<dbReference type="Proteomes" id="UP000631421">
    <property type="component" value="Unassembled WGS sequence"/>
</dbReference>
<dbReference type="Pfam" id="PF13448">
    <property type="entry name" value="DUF4114"/>
    <property type="match status" value="1"/>
</dbReference>
<sequence>MTNIITNDLGLLSGKISRTGAIAAGQQVQYNFEIGRKTGIEHSARLTFKDLKGLADLDLILYRDDGQGGVQINQSTTAKAIEHIQLNELEAGKYFLLVTNNKGGTHNFELAIAAPDTTIIADSAGNSFDNATELNLTQTRFNGSIGVANETDYYKFNLASQGLASHYLNVQYDGSVGAVNLVLYDANQQAINITNRLTTVKVAGSADKLVGNAQISLAGLALGDYFVTVNGVTPVNYKLTVDAPLPTADAWTVMTYITADDLEKFAPINIEQMEVVLDNSPNSVNFSVLWDQSSAEKNAKGEPATRYPTPGFDAWGSTGEAMLRAGKRDNKYFLSTTDAAPQNAPRIVSPFTLKPEQNAGDINNLINFVKSSTANAPAQKYALVMWNHGGGVGGLNFDNSDNHPKDENDPSKNSLTTGKMVQSLEKLKNDGINLSLLAFDECHMGSAEVFYELRSYAPVLVGSEEVISGPGYDYSQAFQVLNTNPANVDSATLAQSIITAFENVYGRQSANTLTAVTTNKLPDLIVAIKQFTTAAESATAQEWTLIGDARNRARQFTKGEDRDLGKFMAGIQAEGAISQAIRDAAANVIAKLQAAVIAQTPSSRPTTTGLTIFLPNSQTDYDNSKDNYLANHSNFVRDTGWGQFIETLLSRVTTNATNTGAATGASRSRTSFNAANFQAPFTPLDPLTEDSLYNLRGGGFAVLAADRFYDAIAFEENDEPDAYTFAIGATGTAEDIIELISSSSTANITLRLVDANDQPVRELLSQANSNPKLSLQGLAAGKYTLEVTAEQDISNYSIYLKAPGFTPSQRAFFGNSVFEFNGSLKKAAKIEEGTFYAGNYLVAPTDEFYSEQDWYNFQLPRSADPDDDPLNPSQGKLTIYLAQANRTAKVELYDVVGNLLASNQGKGRISVAFANNDGVDYYFKVSRLAGDTAPLGYSFIASSFDESVAGLSLSNASSGGKSILEFGDNPEAIALSISLTNKPSQAFPTTIDEIGIIFVDDAEGTVNGIKAGQTGYVEAALKRGRTAFSVLSDAFAPNPTRLIDGFAEKSRFFSFYLIKNSTRDAVLNNPSALQNQVLFGKGANGVDTGAINASSLLAGKLAVDFRDPSNPSAAVTSISVGISDDFRPIGADLQDNRELIDLRFLTGQTVAINFPVVESSAAFNNTVGFYRLENQDGAVRDPITGNVINPDQSGYALAAIRNGQQFGVSLGRNDRGFSGNLAGGFLYAPYIIANGTVNSVISTGASASNVYFAYLGANTGKADHVRLLGDNTWGFEDLPNLGDADYNDIVIKASLRAL</sequence>
<dbReference type="InterPro" id="IPR005077">
    <property type="entry name" value="Peptidase_C11"/>
</dbReference>